<evidence type="ECO:0000256" key="1">
    <source>
        <dbReference type="ARBA" id="ARBA00006479"/>
    </source>
</evidence>
<dbReference type="EC" id="2.7.1.2" evidence="2"/>
<comment type="similarity">
    <text evidence="1">Belongs to the ROK (NagC/XylR) family.</text>
</comment>
<reference evidence="2 3" key="1">
    <citation type="submission" date="2021-03" db="EMBL/GenBank/DDBJ databases">
        <title>Sequencing the genomes of 1000 actinobacteria strains.</title>
        <authorList>
            <person name="Klenk H.-P."/>
        </authorList>
    </citation>
    <scope>NUCLEOTIDE SEQUENCE [LARGE SCALE GENOMIC DNA]</scope>
    <source>
        <strain evidence="2 3">DSM 46670</strain>
    </source>
</reference>
<comment type="caution">
    <text evidence="2">The sequence shown here is derived from an EMBL/GenBank/DDBJ whole genome shotgun (WGS) entry which is preliminary data.</text>
</comment>
<sequence>MTAGPTVALDVGGTLMKGAVVDRDGTARAVEQRPTLPQPDTVEGILRFAADLAAAAGAPDAVGLAVPGIVDEQRGIARYSTNLGWRDLPLRRIASQRLGLPVTLVHDVRAGALAEREFGAARDVADFLFLPIGTGIAGTVFVGGAPYRGADGMAGEIGHAPVPINTGPVGDEPCACGQRGCLETYASAAALVRRYGQPGVTAAEVVARAGHDPDAQRVFADAVHALGFALTTYTMLLDPALIVIGGGLAEAGETLLAPVRAELAARVSWRVPPPVVKAALGASAGRLGAAISAWRSS</sequence>
<dbReference type="InterPro" id="IPR043129">
    <property type="entry name" value="ATPase_NBD"/>
</dbReference>
<dbReference type="InterPro" id="IPR000600">
    <property type="entry name" value="ROK"/>
</dbReference>
<dbReference type="Gene3D" id="3.30.420.40">
    <property type="match status" value="2"/>
</dbReference>
<dbReference type="PANTHER" id="PTHR18964:SF149">
    <property type="entry name" value="BIFUNCTIONAL UDP-N-ACETYLGLUCOSAMINE 2-EPIMERASE_N-ACETYLMANNOSAMINE KINASE"/>
    <property type="match status" value="1"/>
</dbReference>
<name>A0ABS4TSW8_9PSEU</name>
<dbReference type="GO" id="GO:0004340">
    <property type="term" value="F:glucokinase activity"/>
    <property type="evidence" value="ECO:0007669"/>
    <property type="project" value="UniProtKB-EC"/>
</dbReference>
<keyword evidence="3" id="KW-1185">Reference proteome</keyword>
<dbReference type="RefSeq" id="WP_209644446.1">
    <property type="nucleotide sequence ID" value="NZ_JAGINW010000001.1"/>
</dbReference>
<dbReference type="EMBL" id="JAGINW010000001">
    <property type="protein sequence ID" value="MBP2327510.1"/>
    <property type="molecule type" value="Genomic_DNA"/>
</dbReference>
<dbReference type="Pfam" id="PF00480">
    <property type="entry name" value="ROK"/>
    <property type="match status" value="1"/>
</dbReference>
<evidence type="ECO:0000313" key="2">
    <source>
        <dbReference type="EMBL" id="MBP2327510.1"/>
    </source>
</evidence>
<proteinExistence type="inferred from homology"/>
<protein>
    <submittedName>
        <fullName evidence="2">Glucokinase</fullName>
        <ecNumber evidence="2">2.7.1.2</ecNumber>
    </submittedName>
</protein>
<dbReference type="SUPFAM" id="SSF53067">
    <property type="entry name" value="Actin-like ATPase domain"/>
    <property type="match status" value="1"/>
</dbReference>
<gene>
    <name evidence="2" type="ORF">JOF56_007895</name>
</gene>
<dbReference type="Proteomes" id="UP001519332">
    <property type="component" value="Unassembled WGS sequence"/>
</dbReference>
<dbReference type="PANTHER" id="PTHR18964">
    <property type="entry name" value="ROK (REPRESSOR, ORF, KINASE) FAMILY"/>
    <property type="match status" value="1"/>
</dbReference>
<keyword evidence="2" id="KW-0808">Transferase</keyword>
<accession>A0ABS4TSW8</accession>
<organism evidence="2 3">
    <name type="scientific">Kibdelosporangium banguiense</name>
    <dbReference type="NCBI Taxonomy" id="1365924"/>
    <lineage>
        <taxon>Bacteria</taxon>
        <taxon>Bacillati</taxon>
        <taxon>Actinomycetota</taxon>
        <taxon>Actinomycetes</taxon>
        <taxon>Pseudonocardiales</taxon>
        <taxon>Pseudonocardiaceae</taxon>
        <taxon>Kibdelosporangium</taxon>
    </lineage>
</organism>
<evidence type="ECO:0000313" key="3">
    <source>
        <dbReference type="Proteomes" id="UP001519332"/>
    </source>
</evidence>